<feature type="compositionally biased region" description="Low complexity" evidence="2">
    <location>
        <begin position="306"/>
        <end position="318"/>
    </location>
</feature>
<dbReference type="AlphaFoldDB" id="A0A813FB15"/>
<evidence type="ECO:0000313" key="3">
    <source>
        <dbReference type="EMBL" id="CAE8609025.1"/>
    </source>
</evidence>
<reference evidence="3" key="1">
    <citation type="submission" date="2021-02" db="EMBL/GenBank/DDBJ databases">
        <authorList>
            <person name="Dougan E. K."/>
            <person name="Rhodes N."/>
            <person name="Thang M."/>
            <person name="Chan C."/>
        </authorList>
    </citation>
    <scope>NUCLEOTIDE SEQUENCE</scope>
</reference>
<feature type="non-terminal residue" evidence="3">
    <location>
        <position position="1"/>
    </location>
</feature>
<sequence length="341" mass="35687">VRHLHTAELDAADGVAEDAQSRLPGCIGGACAGASATSDCGHGAQRLTCCEGYGSSGNGWRFVRRRLFFLDSRTNVFRGSTQPKNAVGVPEKMAEVIASQEELIENLVARCRQLEDLALEQHERLEAREIGGRRAQETPQRGPRKDLRLPSRSMPMSLTLQAWTPPATAPGTPPRVGSARPGRQTPQAPWTPQASPSLRRVLSSGSLSSACQRTASNAGAFAPRGLGVLAGGSRLVAEVRAAEGACAADASSLSPDVTGRSAAARRDSSGSCLAWHIASGRVPRGLRFPARSVSPPPMSPCRGFKGASPAAGRAPSSGQLPSGRSASPPGLGVIPWRAQRR</sequence>
<evidence type="ECO:0000256" key="1">
    <source>
        <dbReference type="SAM" id="Coils"/>
    </source>
</evidence>
<protein>
    <submittedName>
        <fullName evidence="3">Uncharacterized protein</fullName>
    </submittedName>
</protein>
<feature type="region of interest" description="Disordered" evidence="2">
    <location>
        <begin position="290"/>
        <end position="341"/>
    </location>
</feature>
<keyword evidence="1" id="KW-0175">Coiled coil</keyword>
<feature type="compositionally biased region" description="Polar residues" evidence="2">
    <location>
        <begin position="184"/>
        <end position="194"/>
    </location>
</feature>
<gene>
    <name evidence="3" type="ORF">PGLA1383_LOCUS26857</name>
</gene>
<comment type="caution">
    <text evidence="3">The sequence shown here is derived from an EMBL/GenBank/DDBJ whole genome shotgun (WGS) entry which is preliminary data.</text>
</comment>
<dbReference type="EMBL" id="CAJNNV010024225">
    <property type="protein sequence ID" value="CAE8609025.1"/>
    <property type="molecule type" value="Genomic_DNA"/>
</dbReference>
<evidence type="ECO:0000313" key="4">
    <source>
        <dbReference type="Proteomes" id="UP000654075"/>
    </source>
</evidence>
<feature type="coiled-coil region" evidence="1">
    <location>
        <begin position="97"/>
        <end position="124"/>
    </location>
</feature>
<feature type="compositionally biased region" description="Low complexity" evidence="2">
    <location>
        <begin position="195"/>
        <end position="205"/>
    </location>
</feature>
<evidence type="ECO:0000256" key="2">
    <source>
        <dbReference type="SAM" id="MobiDB-lite"/>
    </source>
</evidence>
<accession>A0A813FB15</accession>
<organism evidence="3 4">
    <name type="scientific">Polarella glacialis</name>
    <name type="common">Dinoflagellate</name>
    <dbReference type="NCBI Taxonomy" id="89957"/>
    <lineage>
        <taxon>Eukaryota</taxon>
        <taxon>Sar</taxon>
        <taxon>Alveolata</taxon>
        <taxon>Dinophyceae</taxon>
        <taxon>Suessiales</taxon>
        <taxon>Suessiaceae</taxon>
        <taxon>Polarella</taxon>
    </lineage>
</organism>
<feature type="region of interest" description="Disordered" evidence="2">
    <location>
        <begin position="128"/>
        <end position="205"/>
    </location>
</feature>
<proteinExistence type="predicted"/>
<keyword evidence="4" id="KW-1185">Reference proteome</keyword>
<dbReference type="Proteomes" id="UP000654075">
    <property type="component" value="Unassembled WGS sequence"/>
</dbReference>
<name>A0A813FB15_POLGL</name>